<protein>
    <submittedName>
        <fullName evidence="1">Uncharacterized protein</fullName>
    </submittedName>
</protein>
<reference evidence="1" key="1">
    <citation type="journal article" date="2012" name="Nat. Biotechnol.">
        <title>Reference genome sequence of the model plant Setaria.</title>
        <authorList>
            <person name="Bennetzen J.L."/>
            <person name="Schmutz J."/>
            <person name="Wang H."/>
            <person name="Percifield R."/>
            <person name="Hawkins J."/>
            <person name="Pontaroli A.C."/>
            <person name="Estep M."/>
            <person name="Feng L."/>
            <person name="Vaughn J.N."/>
            <person name="Grimwood J."/>
            <person name="Jenkins J."/>
            <person name="Barry K."/>
            <person name="Lindquist E."/>
            <person name="Hellsten U."/>
            <person name="Deshpande S."/>
            <person name="Wang X."/>
            <person name="Wu X."/>
            <person name="Mitros T."/>
            <person name="Triplett J."/>
            <person name="Yang X."/>
            <person name="Ye C.Y."/>
            <person name="Mauro-Herrera M."/>
            <person name="Wang L."/>
            <person name="Li P."/>
            <person name="Sharma M."/>
            <person name="Sharma R."/>
            <person name="Ronald P.C."/>
            <person name="Panaud O."/>
            <person name="Kellogg E.A."/>
            <person name="Brutnell T.P."/>
            <person name="Doust A.N."/>
            <person name="Tuskan G.A."/>
            <person name="Rokhsar D."/>
            <person name="Devos K.M."/>
        </authorList>
    </citation>
    <scope>NUCLEOTIDE SEQUENCE [LARGE SCALE GENOMIC DNA]</scope>
    <source>
        <strain evidence="1">Yugu1</strain>
    </source>
</reference>
<sequence length="66" mass="7419">MALLALQRLMSLQRDRQRHLRRNRPLNGSIAAVGKRKSLPCQQDGHGDSVSAKRMRCSIPSLPEVL</sequence>
<dbReference type="EMBL" id="CM003533">
    <property type="protein sequence ID" value="RCV30370.1"/>
    <property type="molecule type" value="Genomic_DNA"/>
</dbReference>
<gene>
    <name evidence="1" type="ORF">SETIT_6G089000v2</name>
</gene>
<proteinExistence type="predicted"/>
<name>A0A368RLA0_SETIT</name>
<dbReference type="OrthoDB" id="10519107at2759"/>
<reference evidence="1" key="2">
    <citation type="submission" date="2015-07" db="EMBL/GenBank/DDBJ databases">
        <authorList>
            <person name="Noorani M."/>
        </authorList>
    </citation>
    <scope>NUCLEOTIDE SEQUENCE</scope>
    <source>
        <strain evidence="1">Yugu1</strain>
    </source>
</reference>
<accession>A0A368RLA0</accession>
<organism evidence="1">
    <name type="scientific">Setaria italica</name>
    <name type="common">Foxtail millet</name>
    <name type="synonym">Panicum italicum</name>
    <dbReference type="NCBI Taxonomy" id="4555"/>
    <lineage>
        <taxon>Eukaryota</taxon>
        <taxon>Viridiplantae</taxon>
        <taxon>Streptophyta</taxon>
        <taxon>Embryophyta</taxon>
        <taxon>Tracheophyta</taxon>
        <taxon>Spermatophyta</taxon>
        <taxon>Magnoliopsida</taxon>
        <taxon>Liliopsida</taxon>
        <taxon>Poales</taxon>
        <taxon>Poaceae</taxon>
        <taxon>PACMAD clade</taxon>
        <taxon>Panicoideae</taxon>
        <taxon>Panicodae</taxon>
        <taxon>Paniceae</taxon>
        <taxon>Cenchrinae</taxon>
        <taxon>Setaria</taxon>
    </lineage>
</organism>
<dbReference type="AlphaFoldDB" id="A0A368RLA0"/>
<evidence type="ECO:0000313" key="1">
    <source>
        <dbReference type="EMBL" id="RCV30370.1"/>
    </source>
</evidence>